<dbReference type="SFLD" id="SFLDG01067">
    <property type="entry name" value="SPASM/twitch_domain_containing"/>
    <property type="match status" value="1"/>
</dbReference>
<keyword evidence="4" id="KW-0411">Iron-sulfur</keyword>
<evidence type="ECO:0000256" key="4">
    <source>
        <dbReference type="ARBA" id="ARBA00023014"/>
    </source>
</evidence>
<sequence>MTDPAPGTPGRRTGPEGPIPFRQFIVKMHGRCNLACTYCYLYEGPDGSWRDRPAAASAAVLDRTATRIAEHAERHALRDLALVLHGGEPLLAGAGPLAEVTGRVRELVPRGCQVHATVQTNATLLTEERLALLADAGIRVGISLDGGTAAHNRRRVDHAGRPSWPAAARGARLVAERFPESYAGLLTVVDPTLDPVETYESLLGLRPPALDLLLPHGNWTAPPPGRTGVRYGDWLCAVFDRWWAAGRREVRVRLFEECVALLLGLPAATEALGLAPFDAVVVETDGSIEQVDSLKSAYPGAARTGLDVFRHTFDDALRHPGVAARQAGTASLAGECRACPLLRVCGGGHYAHRYRAGHGFRNPSVYCADLQRFIRHVSSRLTAAAGGPTPGGPAASGPPGGGSAVSGLLEGGSAANGFPEDGSAAKGPSATGQSATAPASVGLSVVGPVSAGPYAVGPVPVGPSAIGPAPAGTSAARPAPTGTSAAGPASAGSAVGPAPAGPASAGPSVSGPASAGVSVVGPASADSSAVGSAPAGPTVTAPATAPAPAGPASAGSGASAGPASAGAASVRPVVSGSAAAGTGPAEGGAS</sequence>
<evidence type="ECO:0000256" key="1">
    <source>
        <dbReference type="ARBA" id="ARBA00022691"/>
    </source>
</evidence>
<gene>
    <name evidence="7" type="ORF">GCM10010310_36170</name>
</gene>
<evidence type="ECO:0000256" key="3">
    <source>
        <dbReference type="ARBA" id="ARBA00023004"/>
    </source>
</evidence>
<dbReference type="SFLD" id="SFLDG01386">
    <property type="entry name" value="main_SPASM_domain-containing"/>
    <property type="match status" value="1"/>
</dbReference>
<dbReference type="Pfam" id="PF04055">
    <property type="entry name" value="Radical_SAM"/>
    <property type="match status" value="1"/>
</dbReference>
<evidence type="ECO:0000313" key="7">
    <source>
        <dbReference type="EMBL" id="GAA2684798.1"/>
    </source>
</evidence>
<organism evidence="7 8">
    <name type="scientific">Streptomyces violaceolatus</name>
    <dbReference type="NCBI Taxonomy" id="67378"/>
    <lineage>
        <taxon>Bacteria</taxon>
        <taxon>Bacillati</taxon>
        <taxon>Actinomycetota</taxon>
        <taxon>Actinomycetes</taxon>
        <taxon>Kitasatosporales</taxon>
        <taxon>Streptomycetaceae</taxon>
        <taxon>Streptomyces</taxon>
        <taxon>Streptomyces violaceoruber group</taxon>
    </lineage>
</organism>
<dbReference type="InterPro" id="IPR007197">
    <property type="entry name" value="rSAM"/>
</dbReference>
<evidence type="ECO:0000259" key="6">
    <source>
        <dbReference type="Pfam" id="PF04055"/>
    </source>
</evidence>
<dbReference type="Gene3D" id="3.20.20.70">
    <property type="entry name" value="Aldolase class I"/>
    <property type="match status" value="1"/>
</dbReference>
<dbReference type="SUPFAM" id="SSF102114">
    <property type="entry name" value="Radical SAM enzymes"/>
    <property type="match status" value="1"/>
</dbReference>
<comment type="caution">
    <text evidence="7">The sequence shown here is derived from an EMBL/GenBank/DDBJ whole genome shotgun (WGS) entry which is preliminary data.</text>
</comment>
<dbReference type="InterPro" id="IPR013785">
    <property type="entry name" value="Aldolase_TIM"/>
</dbReference>
<feature type="compositionally biased region" description="Low complexity" evidence="5">
    <location>
        <begin position="470"/>
        <end position="583"/>
    </location>
</feature>
<name>A0ABN3STL8_9ACTN</name>
<dbReference type="InterPro" id="IPR023867">
    <property type="entry name" value="Sulphatase_maturase_rSAM"/>
</dbReference>
<evidence type="ECO:0000256" key="5">
    <source>
        <dbReference type="SAM" id="MobiDB-lite"/>
    </source>
</evidence>
<reference evidence="7 8" key="1">
    <citation type="journal article" date="2019" name="Int. J. Syst. Evol. Microbiol.">
        <title>The Global Catalogue of Microorganisms (GCM) 10K type strain sequencing project: providing services to taxonomists for standard genome sequencing and annotation.</title>
        <authorList>
            <consortium name="The Broad Institute Genomics Platform"/>
            <consortium name="The Broad Institute Genome Sequencing Center for Infectious Disease"/>
            <person name="Wu L."/>
            <person name="Ma J."/>
        </authorList>
    </citation>
    <scope>NUCLEOTIDE SEQUENCE [LARGE SCALE GENOMIC DNA]</scope>
    <source>
        <strain evidence="7 8">JCM 4531</strain>
    </source>
</reference>
<dbReference type="PANTHER" id="PTHR43273">
    <property type="entry name" value="ANAEROBIC SULFATASE-MATURATING ENZYME HOMOLOG ASLB-RELATED"/>
    <property type="match status" value="1"/>
</dbReference>
<dbReference type="SFLD" id="SFLDS00029">
    <property type="entry name" value="Radical_SAM"/>
    <property type="match status" value="1"/>
</dbReference>
<dbReference type="PANTHER" id="PTHR43273:SF8">
    <property type="entry name" value="RADICAL SAM DOMAIN PROTEIN"/>
    <property type="match status" value="1"/>
</dbReference>
<proteinExistence type="predicted"/>
<keyword evidence="3" id="KW-0408">Iron</keyword>
<dbReference type="InterPro" id="IPR026335">
    <property type="entry name" value="rSAM_SPASM_FxsB"/>
</dbReference>
<evidence type="ECO:0000313" key="8">
    <source>
        <dbReference type="Proteomes" id="UP001499989"/>
    </source>
</evidence>
<keyword evidence="8" id="KW-1185">Reference proteome</keyword>
<dbReference type="SFLD" id="SFLDG01072">
    <property type="entry name" value="dehydrogenase_like"/>
    <property type="match status" value="1"/>
</dbReference>
<dbReference type="EMBL" id="BAAASK010000009">
    <property type="protein sequence ID" value="GAA2684798.1"/>
    <property type="molecule type" value="Genomic_DNA"/>
</dbReference>
<accession>A0ABN3STL8</accession>
<feature type="domain" description="Radical SAM core" evidence="6">
    <location>
        <begin position="28"/>
        <end position="189"/>
    </location>
</feature>
<keyword evidence="1" id="KW-0949">S-adenosyl-L-methionine</keyword>
<protein>
    <submittedName>
        <fullName evidence="7">FxsB family radical SAM/SPASM domain protein</fullName>
    </submittedName>
</protein>
<feature type="compositionally biased region" description="Low complexity" evidence="5">
    <location>
        <begin position="384"/>
        <end position="397"/>
    </location>
</feature>
<dbReference type="Proteomes" id="UP001499989">
    <property type="component" value="Unassembled WGS sequence"/>
</dbReference>
<dbReference type="CDD" id="cd01335">
    <property type="entry name" value="Radical_SAM"/>
    <property type="match status" value="1"/>
</dbReference>
<keyword evidence="2" id="KW-0479">Metal-binding</keyword>
<dbReference type="InterPro" id="IPR058240">
    <property type="entry name" value="rSAM_sf"/>
</dbReference>
<feature type="region of interest" description="Disordered" evidence="5">
    <location>
        <begin position="470"/>
        <end position="590"/>
    </location>
</feature>
<evidence type="ECO:0000256" key="2">
    <source>
        <dbReference type="ARBA" id="ARBA00022723"/>
    </source>
</evidence>
<feature type="region of interest" description="Disordered" evidence="5">
    <location>
        <begin position="384"/>
        <end position="436"/>
    </location>
</feature>
<dbReference type="NCBIfam" id="TIGR04269">
    <property type="entry name" value="SAM_SPASM_FxsB"/>
    <property type="match status" value="1"/>
</dbReference>